<protein>
    <submittedName>
        <fullName evidence="3">Uncharacterized protein</fullName>
    </submittedName>
</protein>
<sequence>MSRVTALGALVSLLLLPLPRGAGGLEERPDVVVDYSALDGEEGTEQQLEHYHDPCKAVPQKFAFEMQMRWWASLRCRSPDSGWSSLATAGHSSSEQKCRAGRGAPRLRWTPRRRPGLRMEAGRCSNPARKRRPGTYRPFGRNRRPGAAAPASPGPPAGS</sequence>
<gene>
    <name evidence="3" type="ORF">P7K49_024183</name>
</gene>
<comment type="caution">
    <text evidence="3">The sequence shown here is derived from an EMBL/GenBank/DDBJ whole genome shotgun (WGS) entry which is preliminary data.</text>
</comment>
<evidence type="ECO:0000256" key="2">
    <source>
        <dbReference type="SAM" id="SignalP"/>
    </source>
</evidence>
<feature type="region of interest" description="Disordered" evidence="1">
    <location>
        <begin position="82"/>
        <end position="159"/>
    </location>
</feature>
<dbReference type="EMBL" id="JASSZA010000011">
    <property type="protein sequence ID" value="KAK2098732.1"/>
    <property type="molecule type" value="Genomic_DNA"/>
</dbReference>
<evidence type="ECO:0000313" key="4">
    <source>
        <dbReference type="Proteomes" id="UP001266305"/>
    </source>
</evidence>
<proteinExistence type="predicted"/>
<evidence type="ECO:0000256" key="1">
    <source>
        <dbReference type="SAM" id="MobiDB-lite"/>
    </source>
</evidence>
<organism evidence="3 4">
    <name type="scientific">Saguinus oedipus</name>
    <name type="common">Cotton-top tamarin</name>
    <name type="synonym">Oedipomidas oedipus</name>
    <dbReference type="NCBI Taxonomy" id="9490"/>
    <lineage>
        <taxon>Eukaryota</taxon>
        <taxon>Metazoa</taxon>
        <taxon>Chordata</taxon>
        <taxon>Craniata</taxon>
        <taxon>Vertebrata</taxon>
        <taxon>Euteleostomi</taxon>
        <taxon>Mammalia</taxon>
        <taxon>Eutheria</taxon>
        <taxon>Euarchontoglires</taxon>
        <taxon>Primates</taxon>
        <taxon>Haplorrhini</taxon>
        <taxon>Platyrrhini</taxon>
        <taxon>Cebidae</taxon>
        <taxon>Callitrichinae</taxon>
        <taxon>Saguinus</taxon>
    </lineage>
</organism>
<name>A0ABQ9UNS6_SAGOE</name>
<feature type="signal peptide" evidence="2">
    <location>
        <begin position="1"/>
        <end position="24"/>
    </location>
</feature>
<accession>A0ABQ9UNS6</accession>
<reference evidence="3 4" key="1">
    <citation type="submission" date="2023-05" db="EMBL/GenBank/DDBJ databases">
        <title>B98-5 Cell Line De Novo Hybrid Assembly: An Optical Mapping Approach.</title>
        <authorList>
            <person name="Kananen K."/>
            <person name="Auerbach J.A."/>
            <person name="Kautto E."/>
            <person name="Blachly J.S."/>
        </authorList>
    </citation>
    <scope>NUCLEOTIDE SEQUENCE [LARGE SCALE GENOMIC DNA]</scope>
    <source>
        <strain evidence="3">B95-8</strain>
        <tissue evidence="3">Cell line</tissue>
    </source>
</reference>
<feature type="chain" id="PRO_5045362669" evidence="2">
    <location>
        <begin position="25"/>
        <end position="159"/>
    </location>
</feature>
<feature type="compositionally biased region" description="Polar residues" evidence="1">
    <location>
        <begin position="82"/>
        <end position="95"/>
    </location>
</feature>
<dbReference type="Proteomes" id="UP001266305">
    <property type="component" value="Unassembled WGS sequence"/>
</dbReference>
<keyword evidence="2" id="KW-0732">Signal</keyword>
<keyword evidence="4" id="KW-1185">Reference proteome</keyword>
<evidence type="ECO:0000313" key="3">
    <source>
        <dbReference type="EMBL" id="KAK2098732.1"/>
    </source>
</evidence>
<feature type="compositionally biased region" description="Basic residues" evidence="1">
    <location>
        <begin position="128"/>
        <end position="144"/>
    </location>
</feature>